<dbReference type="OrthoDB" id="3251057at2759"/>
<keyword evidence="3" id="KW-0863">Zinc-finger</keyword>
<reference evidence="8 9" key="1">
    <citation type="journal article" date="2020" name="ISME J.">
        <title>Uncovering the hidden diversity of litter-decomposition mechanisms in mushroom-forming fungi.</title>
        <authorList>
            <person name="Floudas D."/>
            <person name="Bentzer J."/>
            <person name="Ahren D."/>
            <person name="Johansson T."/>
            <person name="Persson P."/>
            <person name="Tunlid A."/>
        </authorList>
    </citation>
    <scope>NUCLEOTIDE SEQUENCE [LARGE SCALE GENOMIC DNA]</scope>
    <source>
        <strain evidence="8 9">CBS 101986</strain>
    </source>
</reference>
<evidence type="ECO:0000313" key="8">
    <source>
        <dbReference type="EMBL" id="KAF5328421.1"/>
    </source>
</evidence>
<dbReference type="InterPro" id="IPR008906">
    <property type="entry name" value="HATC_C_dom"/>
</dbReference>
<dbReference type="EMBL" id="JAACJJ010000004">
    <property type="protein sequence ID" value="KAF5328421.1"/>
    <property type="molecule type" value="Genomic_DNA"/>
</dbReference>
<evidence type="ECO:0000256" key="1">
    <source>
        <dbReference type="ARBA" id="ARBA00004123"/>
    </source>
</evidence>
<keyword evidence="4" id="KW-0862">Zinc</keyword>
<feature type="domain" description="HAT C-terminal dimerisation" evidence="7">
    <location>
        <begin position="669"/>
        <end position="732"/>
    </location>
</feature>
<evidence type="ECO:0000256" key="2">
    <source>
        <dbReference type="ARBA" id="ARBA00022723"/>
    </source>
</evidence>
<dbReference type="PANTHER" id="PTHR46481">
    <property type="entry name" value="ZINC FINGER BED DOMAIN-CONTAINING PROTEIN 4"/>
    <property type="match status" value="1"/>
</dbReference>
<keyword evidence="2" id="KW-0479">Metal-binding</keyword>
<evidence type="ECO:0000256" key="6">
    <source>
        <dbReference type="SAM" id="MobiDB-lite"/>
    </source>
</evidence>
<keyword evidence="9" id="KW-1185">Reference proteome</keyword>
<dbReference type="Pfam" id="PF05699">
    <property type="entry name" value="Dimer_Tnp_hAT"/>
    <property type="match status" value="1"/>
</dbReference>
<feature type="compositionally biased region" description="Low complexity" evidence="6">
    <location>
        <begin position="14"/>
        <end position="28"/>
    </location>
</feature>
<dbReference type="AlphaFoldDB" id="A0A8H5F983"/>
<dbReference type="GO" id="GO:0046983">
    <property type="term" value="F:protein dimerization activity"/>
    <property type="evidence" value="ECO:0007669"/>
    <property type="project" value="InterPro"/>
</dbReference>
<name>A0A8H5F983_9AGAR</name>
<dbReference type="SUPFAM" id="SSF53098">
    <property type="entry name" value="Ribonuclease H-like"/>
    <property type="match status" value="1"/>
</dbReference>
<feature type="region of interest" description="Disordered" evidence="6">
    <location>
        <begin position="1"/>
        <end position="35"/>
    </location>
</feature>
<dbReference type="InterPro" id="IPR012337">
    <property type="entry name" value="RNaseH-like_sf"/>
</dbReference>
<evidence type="ECO:0000259" key="7">
    <source>
        <dbReference type="Pfam" id="PF05699"/>
    </source>
</evidence>
<accession>A0A8H5F983</accession>
<comment type="subcellular location">
    <subcellularLocation>
        <location evidence="1">Nucleus</location>
    </subcellularLocation>
</comment>
<comment type="caution">
    <text evidence="8">The sequence shown here is derived from an EMBL/GenBank/DDBJ whole genome shotgun (WGS) entry which is preliminary data.</text>
</comment>
<gene>
    <name evidence="8" type="ORF">D9619_013332</name>
</gene>
<dbReference type="InterPro" id="IPR052035">
    <property type="entry name" value="ZnF_BED_domain_contain"/>
</dbReference>
<dbReference type="PANTHER" id="PTHR46481:SF10">
    <property type="entry name" value="ZINC FINGER BED DOMAIN-CONTAINING PROTEIN 39"/>
    <property type="match status" value="1"/>
</dbReference>
<evidence type="ECO:0000313" key="9">
    <source>
        <dbReference type="Proteomes" id="UP000567179"/>
    </source>
</evidence>
<organism evidence="8 9">
    <name type="scientific">Psilocybe cf. subviscida</name>
    <dbReference type="NCBI Taxonomy" id="2480587"/>
    <lineage>
        <taxon>Eukaryota</taxon>
        <taxon>Fungi</taxon>
        <taxon>Dikarya</taxon>
        <taxon>Basidiomycota</taxon>
        <taxon>Agaricomycotina</taxon>
        <taxon>Agaricomycetes</taxon>
        <taxon>Agaricomycetidae</taxon>
        <taxon>Agaricales</taxon>
        <taxon>Agaricineae</taxon>
        <taxon>Strophariaceae</taxon>
        <taxon>Psilocybe</taxon>
    </lineage>
</organism>
<dbReference type="Proteomes" id="UP000567179">
    <property type="component" value="Unassembled WGS sequence"/>
</dbReference>
<dbReference type="GO" id="GO:0005634">
    <property type="term" value="C:nucleus"/>
    <property type="evidence" value="ECO:0007669"/>
    <property type="project" value="UniProtKB-SubCell"/>
</dbReference>
<proteinExistence type="predicted"/>
<feature type="compositionally biased region" description="Pro residues" evidence="6">
    <location>
        <begin position="1"/>
        <end position="13"/>
    </location>
</feature>
<sequence>MPPRNRPPPPRAPSEPSESFSEPSPASSDNDEAESVVPVIASPIKRRAARGSSVPIYKLLDHEAWKYTDAQIIESALLHWRADVYNHFKLTLRRDTGPGGRPGSLVFVFTCKFGYGDHKPSTRPRVKTSEGTSNLIKGVNACLKASGQFITPNPTSSANPQYPGQYSPIAHRAIIALRCAKHFRPFNMVTDDDYKLEVFMLRPNTPIPDPSTVSRDIKHIYTEMSIHVKKYFQNINGPVHLVLDGWTSPIVFSYLGLVIVWYVDRDIHRAVLEFIRLKSKHDGKYLAKVVFECLSRFGLGERLFSKPRPRQHVCIAKGKSNAPYRRPGESQDALGNAEEVVFDEGDATDSEDEEAVLQEAEIDEENDDGDEGQTVHDNKVAKTLKEKAIQIMSLKGIRIPLAEQKEAQQIFPRISGLSRRVHDTAVINEKFQKMIDESTDPHIQGGRRSLTRRVPTRWNSDLECLASHFHFRDILEDLTSIPSLNLKSFKLTDEQWELAEDVHHLFKEPTDLFSRAKVPLVVDVIPMLEVIHEGLIGARDDDTHIVPNVVRVAAQASILLIDKYSTFAAECSVYVIALVLCPDRKLKWFKDHGRPTQVTKDIQKLVIAAWDADYAGNNGGSVPEHRGPQVERSRYAPTLPSEAHPVDSIKHYLKESLASLSDIQAAGGYIRYWTNLSATRPRLSKMALDYCSAPASSVDAERAFSSGRRQINFMQHNMSSQTFKAQMAVGSWAQPPLYPGLDAVTQIISHQVIMDKEENPFVVPTTRA</sequence>
<evidence type="ECO:0000256" key="3">
    <source>
        <dbReference type="ARBA" id="ARBA00022771"/>
    </source>
</evidence>
<evidence type="ECO:0000256" key="5">
    <source>
        <dbReference type="ARBA" id="ARBA00023242"/>
    </source>
</evidence>
<protein>
    <recommendedName>
        <fullName evidence="7">HAT C-terminal dimerisation domain-containing protein</fullName>
    </recommendedName>
</protein>
<keyword evidence="5" id="KW-0539">Nucleus</keyword>
<evidence type="ECO:0000256" key="4">
    <source>
        <dbReference type="ARBA" id="ARBA00022833"/>
    </source>
</evidence>
<dbReference type="GO" id="GO:0008270">
    <property type="term" value="F:zinc ion binding"/>
    <property type="evidence" value="ECO:0007669"/>
    <property type="project" value="UniProtKB-KW"/>
</dbReference>